<evidence type="ECO:0000256" key="3">
    <source>
        <dbReference type="ARBA" id="ARBA00023002"/>
    </source>
</evidence>
<dbReference type="RefSeq" id="WP_289319792.1">
    <property type="nucleotide sequence ID" value="NZ_JAUCEY010000008.1"/>
</dbReference>
<dbReference type="AlphaFoldDB" id="A0AAW7IAZ5"/>
<evidence type="ECO:0000313" key="6">
    <source>
        <dbReference type="Proteomes" id="UP001234602"/>
    </source>
</evidence>
<dbReference type="Gene3D" id="3.40.109.10">
    <property type="entry name" value="NADH Oxidase"/>
    <property type="match status" value="1"/>
</dbReference>
<accession>A0AAW7IAZ5</accession>
<dbReference type="SUPFAM" id="SSF55469">
    <property type="entry name" value="FMN-dependent nitroreductase-like"/>
    <property type="match status" value="1"/>
</dbReference>
<evidence type="ECO:0000256" key="2">
    <source>
        <dbReference type="ARBA" id="ARBA00022490"/>
    </source>
</evidence>
<dbReference type="Proteomes" id="UP001234602">
    <property type="component" value="Unassembled WGS sequence"/>
</dbReference>
<dbReference type="CDD" id="cd02140">
    <property type="entry name" value="Frm2-like"/>
    <property type="match status" value="1"/>
</dbReference>
<dbReference type="EMBL" id="JAUCEY010000008">
    <property type="protein sequence ID" value="MDM5452251.1"/>
    <property type="molecule type" value="Genomic_DNA"/>
</dbReference>
<dbReference type="FunFam" id="3.40.109.10:FF:000001">
    <property type="entry name" value="Nitroreductase family"/>
    <property type="match status" value="1"/>
</dbReference>
<proteinExistence type="predicted"/>
<dbReference type="GO" id="GO:0005737">
    <property type="term" value="C:cytoplasm"/>
    <property type="evidence" value="ECO:0007669"/>
    <property type="project" value="UniProtKB-SubCell"/>
</dbReference>
<evidence type="ECO:0000313" key="5">
    <source>
        <dbReference type="EMBL" id="MDM5452251.1"/>
    </source>
</evidence>
<protein>
    <submittedName>
        <fullName evidence="5">Nitroreductase family protein</fullName>
    </submittedName>
</protein>
<comment type="subcellular location">
    <subcellularLocation>
        <location evidence="1">Cytoplasm</location>
    </subcellularLocation>
</comment>
<dbReference type="PANTHER" id="PTHR43035">
    <property type="entry name" value="FATTY ACID REPRESSION MUTANT PROTEIN 2-RELATED"/>
    <property type="match status" value="1"/>
</dbReference>
<dbReference type="Pfam" id="PF00881">
    <property type="entry name" value="Nitroreductase"/>
    <property type="match status" value="1"/>
</dbReference>
<evidence type="ECO:0000259" key="4">
    <source>
        <dbReference type="Pfam" id="PF00881"/>
    </source>
</evidence>
<dbReference type="PANTHER" id="PTHR43035:SF1">
    <property type="entry name" value="FATTY ACID REPRESSION MUTANT PROTEIN 2-RELATED"/>
    <property type="match status" value="1"/>
</dbReference>
<keyword evidence="3" id="KW-0560">Oxidoreductase</keyword>
<feature type="domain" description="Nitroreductase" evidence="4">
    <location>
        <begin position="13"/>
        <end position="179"/>
    </location>
</feature>
<dbReference type="GO" id="GO:0034599">
    <property type="term" value="P:cellular response to oxidative stress"/>
    <property type="evidence" value="ECO:0007669"/>
    <property type="project" value="InterPro"/>
</dbReference>
<organism evidence="5 6">
    <name type="scientific">Peribacillus simplex</name>
    <dbReference type="NCBI Taxonomy" id="1478"/>
    <lineage>
        <taxon>Bacteria</taxon>
        <taxon>Bacillati</taxon>
        <taxon>Bacillota</taxon>
        <taxon>Bacilli</taxon>
        <taxon>Bacillales</taxon>
        <taxon>Bacillaceae</taxon>
        <taxon>Peribacillus</taxon>
    </lineage>
</organism>
<keyword evidence="2" id="KW-0963">Cytoplasm</keyword>
<sequence>MSATTTNLKEAIINRRSIRKVKKNENITKERINEVLKTALHAPTSFNMQSGRVVVVMNDEHEKFWDIVKETLRSRVPEESFAATVERLQGFRDGVGTILFFENQETIKQMQEKAPSYKEQFPYWSHQGNAMLQYAIWMTLSAEGIGSSIQHYNPIIDEEVKKTWDIPGEWSLIAQMPFGEPNEQPGEKTFLPFEDIVKFINTKI</sequence>
<dbReference type="InterPro" id="IPR000415">
    <property type="entry name" value="Nitroreductase-like"/>
</dbReference>
<name>A0AAW7IAZ5_9BACI</name>
<comment type="caution">
    <text evidence="5">The sequence shown here is derived from an EMBL/GenBank/DDBJ whole genome shotgun (WGS) entry which is preliminary data.</text>
</comment>
<reference evidence="5" key="1">
    <citation type="submission" date="2023-06" db="EMBL/GenBank/DDBJ databases">
        <title>Comparative genomics of Bacillaceae isolates and their secondary metabolite potential.</title>
        <authorList>
            <person name="Song L."/>
            <person name="Nielsen L.J."/>
            <person name="Mohite O."/>
            <person name="Xu X."/>
            <person name="Weber T."/>
            <person name="Kovacs A.T."/>
        </authorList>
    </citation>
    <scope>NUCLEOTIDE SEQUENCE</scope>
    <source>
        <strain evidence="5">D8_B_37</strain>
    </source>
</reference>
<dbReference type="GO" id="GO:0016491">
    <property type="term" value="F:oxidoreductase activity"/>
    <property type="evidence" value="ECO:0007669"/>
    <property type="project" value="UniProtKB-KW"/>
</dbReference>
<dbReference type="InterPro" id="IPR033877">
    <property type="entry name" value="Frm2/Hbn1"/>
</dbReference>
<evidence type="ECO:0000256" key="1">
    <source>
        <dbReference type="ARBA" id="ARBA00004496"/>
    </source>
</evidence>
<gene>
    <name evidence="5" type="ORF">QUF89_08635</name>
</gene>
<dbReference type="InterPro" id="IPR029479">
    <property type="entry name" value="Nitroreductase"/>
</dbReference>